<reference evidence="2" key="1">
    <citation type="submission" date="2022-11" db="UniProtKB">
        <authorList>
            <consortium name="WormBaseParasite"/>
        </authorList>
    </citation>
    <scope>IDENTIFICATION</scope>
</reference>
<dbReference type="AlphaFoldDB" id="A0A915EIZ1"/>
<name>A0A915EIZ1_9BILA</name>
<protein>
    <submittedName>
        <fullName evidence="2">Uncharacterized protein</fullName>
    </submittedName>
</protein>
<proteinExistence type="predicted"/>
<organism evidence="1 2">
    <name type="scientific">Ditylenchus dipsaci</name>
    <dbReference type="NCBI Taxonomy" id="166011"/>
    <lineage>
        <taxon>Eukaryota</taxon>
        <taxon>Metazoa</taxon>
        <taxon>Ecdysozoa</taxon>
        <taxon>Nematoda</taxon>
        <taxon>Chromadorea</taxon>
        <taxon>Rhabditida</taxon>
        <taxon>Tylenchina</taxon>
        <taxon>Tylenchomorpha</taxon>
        <taxon>Sphaerularioidea</taxon>
        <taxon>Anguinidae</taxon>
        <taxon>Anguininae</taxon>
        <taxon>Ditylenchus</taxon>
    </lineage>
</organism>
<dbReference type="Proteomes" id="UP000887574">
    <property type="component" value="Unplaced"/>
</dbReference>
<evidence type="ECO:0000313" key="1">
    <source>
        <dbReference type="Proteomes" id="UP000887574"/>
    </source>
</evidence>
<dbReference type="WBParaSite" id="jg6825">
    <property type="protein sequence ID" value="jg6825"/>
    <property type="gene ID" value="jg6825"/>
</dbReference>
<accession>A0A915EIZ1</accession>
<sequence length="71" mass="8124">MVPQDYATVKGVESIIMTSVQLPIRRLSPQQQAYALRMPRWATVKRMASYNDLSGLVDQINGSERLRFGRK</sequence>
<evidence type="ECO:0000313" key="2">
    <source>
        <dbReference type="WBParaSite" id="jg6825"/>
    </source>
</evidence>
<keyword evidence="1" id="KW-1185">Reference proteome</keyword>